<feature type="chain" id="PRO_5014342323" evidence="7">
    <location>
        <begin position="30"/>
        <end position="1272"/>
    </location>
</feature>
<dbReference type="SMART" id="SM00368">
    <property type="entry name" value="LRR_RI"/>
    <property type="match status" value="6"/>
</dbReference>
<comment type="caution">
    <text evidence="8">The sequence shown here is derived from an EMBL/GenBank/DDBJ whole genome shotgun (WGS) entry which is preliminary data.</text>
</comment>
<dbReference type="PROSITE" id="PS51450">
    <property type="entry name" value="LRR"/>
    <property type="match status" value="9"/>
</dbReference>
<evidence type="ECO:0000313" key="9">
    <source>
        <dbReference type="Proteomes" id="UP000235965"/>
    </source>
</evidence>
<protein>
    <submittedName>
        <fullName evidence="8">Chaoptin</fullName>
    </submittedName>
</protein>
<dbReference type="GO" id="GO:0005886">
    <property type="term" value="C:plasma membrane"/>
    <property type="evidence" value="ECO:0007669"/>
    <property type="project" value="UniProtKB-SubCell"/>
</dbReference>
<sequence>MSLLALVKFGYCLVVVSMLLMLWFSLVRATTDMVSYPPCMFNPLCSCSKSVPDLGIVICHDVPLPRLPPPINSSKVFMLRLENNGLRSIEPYFLQGTGLYRLEISHNLLPRVPDEAFLGLERSLWELELQYNDLTDVPSRAMRHLQKLRLLDLSGNKIGEVSPESWRGLESSLQTLILADNALSSLPTNTFSSLQLLETLDLRSNHLAELNMDVFHAALPRLSHLLLADNQLSSMPYQQLTSLRMLKTLDLASNNIVKLRDSEHQVQGMLMSVDTLRLDHNQIESLPSKAFQHFHILNRTYLDGNPLIKIEPDAFHGTGIQELSIRGCGLTNLSQGAFSGLEGTLRLLDLGANNLTESPYHMFHEFDFLHTLTLQENKLSPISSADPLKDFQYSLYRLDLSGPEMGVTSLQDLHRMRNLRFLSLSRLPQPHLAPEPFMEFSVDLEELHVIKSDLAIVKNHAFRHVRGLKTLNLSENKITRIENEAFTEVGHSLVKLIVSHGFAPSINTIPAEALRPLTNLQYLDLSNNRIRSMPQTSFHFLKCLRVLKLQDNQIDAIHKGTIQGGIHAGLEALYLSFNSLEFLNIHTFMDLPSLELLQLDDNRIKRIERHAFMNMDVLKKLDLRGNKLMAISDEAFQNLPQLELLDLAYNQLQSLDFSMLDQVGTLSSFHLNVSHNALQQLELNATRGRGGEMSANVKMLDLSYNNVTCIGHSYLRPVEQSLTHLHLSHNRLINTTREVFGNMPHLQWLDLSSNQLAELDFDTFRNTKMMQVLLLTHNQLSSIPTQLFRPTSGLRVVDMSHNKLRSLPDTLFTQSGLEQLILSHNLLSHVPVSSLGAATAATLCELNLSWNSIVEVSSPDVFSRFKSLMWLDMSHNRLLRIKDSTFLFVSRLSFLDLSHNSQMVLETRGRSFKGLEDSLLELHLCNTSLGSMPELLLPALRTLRLAQNRIQDVPVEVARSLTSLQQLDVSYNQLQAVPPAARSMPHLRCLELAGNPITTLSNTSFQGAMEHLQELDIRHLTLNYFQPSALSRMASLRTLSLSPYDHVHDYSVPEIIQQNTGLRNLHIQVLENTDLEKEMLGPLPYKVRNITLSGRGLTSVPHSLFKGIRSFRLHFTLHNTSVETLPHSLFEQMSWVRNLSIDVRDNSLHSVGNPNTGEFPGVLNTMFITELQLEGNTWTCDCQIGWVEVWQRKKRQYMCQPDKQARVPGCHKISAEQDDLREARCENRNNASLIEVLKLDVECGWGSGASANSPFWVLGVTVIFFTSLQVNH</sequence>
<keyword evidence="3" id="KW-0433">Leucine-rich repeat</keyword>
<proteinExistence type="predicted"/>
<evidence type="ECO:0000256" key="3">
    <source>
        <dbReference type="ARBA" id="ARBA00022614"/>
    </source>
</evidence>
<dbReference type="InterPro" id="IPR032675">
    <property type="entry name" value="LRR_dom_sf"/>
</dbReference>
<accession>A0A2J7PT83</accession>
<dbReference type="InParanoid" id="A0A2J7PT83"/>
<evidence type="ECO:0000256" key="6">
    <source>
        <dbReference type="ARBA" id="ARBA00023136"/>
    </source>
</evidence>
<evidence type="ECO:0000313" key="8">
    <source>
        <dbReference type="EMBL" id="PNF19535.1"/>
    </source>
</evidence>
<evidence type="ECO:0000256" key="7">
    <source>
        <dbReference type="SAM" id="SignalP"/>
    </source>
</evidence>
<dbReference type="Proteomes" id="UP000235965">
    <property type="component" value="Unassembled WGS sequence"/>
</dbReference>
<evidence type="ECO:0000256" key="5">
    <source>
        <dbReference type="ARBA" id="ARBA00022737"/>
    </source>
</evidence>
<gene>
    <name evidence="8" type="ORF">B7P43_G02180</name>
</gene>
<keyword evidence="2" id="KW-1003">Cell membrane</keyword>
<dbReference type="SMART" id="SM00365">
    <property type="entry name" value="LRR_SD22"/>
    <property type="match status" value="9"/>
</dbReference>
<dbReference type="PANTHER" id="PTHR45712">
    <property type="entry name" value="AGAP008170-PA"/>
    <property type="match status" value="1"/>
</dbReference>
<dbReference type="EMBL" id="NEVH01021919">
    <property type="protein sequence ID" value="PNF19535.1"/>
    <property type="molecule type" value="Genomic_DNA"/>
</dbReference>
<feature type="signal peptide" evidence="7">
    <location>
        <begin position="1"/>
        <end position="29"/>
    </location>
</feature>
<dbReference type="GO" id="GO:0048468">
    <property type="term" value="P:cell development"/>
    <property type="evidence" value="ECO:0007669"/>
    <property type="project" value="UniProtKB-ARBA"/>
</dbReference>
<dbReference type="STRING" id="105785.A0A2J7PT83"/>
<dbReference type="FunCoup" id="A0A2J7PT83">
    <property type="interactions" value="8"/>
</dbReference>
<dbReference type="InterPro" id="IPR003591">
    <property type="entry name" value="Leu-rich_rpt_typical-subtyp"/>
</dbReference>
<name>A0A2J7PT83_9NEOP</name>
<keyword evidence="6" id="KW-0472">Membrane</keyword>
<dbReference type="FunFam" id="3.80.10.10:FF:001164">
    <property type="entry name" value="GH01279p"/>
    <property type="match status" value="1"/>
</dbReference>
<dbReference type="Pfam" id="PF13855">
    <property type="entry name" value="LRR_8"/>
    <property type="match status" value="9"/>
</dbReference>
<organism evidence="8 9">
    <name type="scientific">Cryptotermes secundus</name>
    <dbReference type="NCBI Taxonomy" id="105785"/>
    <lineage>
        <taxon>Eukaryota</taxon>
        <taxon>Metazoa</taxon>
        <taxon>Ecdysozoa</taxon>
        <taxon>Arthropoda</taxon>
        <taxon>Hexapoda</taxon>
        <taxon>Insecta</taxon>
        <taxon>Pterygota</taxon>
        <taxon>Neoptera</taxon>
        <taxon>Polyneoptera</taxon>
        <taxon>Dictyoptera</taxon>
        <taxon>Blattodea</taxon>
        <taxon>Blattoidea</taxon>
        <taxon>Termitoidae</taxon>
        <taxon>Kalotermitidae</taxon>
        <taxon>Cryptotermitinae</taxon>
        <taxon>Cryptotermes</taxon>
    </lineage>
</organism>
<keyword evidence="5" id="KW-0677">Repeat</keyword>
<keyword evidence="4 7" id="KW-0732">Signal</keyword>
<dbReference type="SMART" id="SM00364">
    <property type="entry name" value="LRR_BAC"/>
    <property type="match status" value="8"/>
</dbReference>
<dbReference type="OrthoDB" id="1111193at2759"/>
<dbReference type="PRINTS" id="PR00019">
    <property type="entry name" value="LEURICHRPT"/>
</dbReference>
<dbReference type="Gene3D" id="3.80.10.10">
    <property type="entry name" value="Ribonuclease Inhibitor"/>
    <property type="match status" value="7"/>
</dbReference>
<dbReference type="InterPro" id="IPR050333">
    <property type="entry name" value="SLRP"/>
</dbReference>
<evidence type="ECO:0000256" key="4">
    <source>
        <dbReference type="ARBA" id="ARBA00022729"/>
    </source>
</evidence>
<evidence type="ECO:0000256" key="2">
    <source>
        <dbReference type="ARBA" id="ARBA00022475"/>
    </source>
</evidence>
<dbReference type="FunFam" id="3.80.10.10:FF:001167">
    <property type="entry name" value="Chaoptin"/>
    <property type="match status" value="1"/>
</dbReference>
<dbReference type="SUPFAM" id="SSF52058">
    <property type="entry name" value="L domain-like"/>
    <property type="match status" value="4"/>
</dbReference>
<keyword evidence="9" id="KW-1185">Reference proteome</keyword>
<reference evidence="8 9" key="1">
    <citation type="submission" date="2017-12" db="EMBL/GenBank/DDBJ databases">
        <title>Hemimetabolous genomes reveal molecular basis of termite eusociality.</title>
        <authorList>
            <person name="Harrison M.C."/>
            <person name="Jongepier E."/>
            <person name="Robertson H.M."/>
            <person name="Arning N."/>
            <person name="Bitard-Feildel T."/>
            <person name="Chao H."/>
            <person name="Childers C.P."/>
            <person name="Dinh H."/>
            <person name="Doddapaneni H."/>
            <person name="Dugan S."/>
            <person name="Gowin J."/>
            <person name="Greiner C."/>
            <person name="Han Y."/>
            <person name="Hu H."/>
            <person name="Hughes D.S.T."/>
            <person name="Huylmans A.-K."/>
            <person name="Kemena C."/>
            <person name="Kremer L.P.M."/>
            <person name="Lee S.L."/>
            <person name="Lopez-Ezquerra A."/>
            <person name="Mallet L."/>
            <person name="Monroy-Kuhn J.M."/>
            <person name="Moser A."/>
            <person name="Murali S.C."/>
            <person name="Muzny D.M."/>
            <person name="Otani S."/>
            <person name="Piulachs M.-D."/>
            <person name="Poelchau M."/>
            <person name="Qu J."/>
            <person name="Schaub F."/>
            <person name="Wada-Katsumata A."/>
            <person name="Worley K.C."/>
            <person name="Xie Q."/>
            <person name="Ylla G."/>
            <person name="Poulsen M."/>
            <person name="Gibbs R.A."/>
            <person name="Schal C."/>
            <person name="Richards S."/>
            <person name="Belles X."/>
            <person name="Korb J."/>
            <person name="Bornberg-Bauer E."/>
        </authorList>
    </citation>
    <scope>NUCLEOTIDE SEQUENCE [LARGE SCALE GENOMIC DNA]</scope>
    <source>
        <tissue evidence="8">Whole body</tissue>
    </source>
</reference>
<dbReference type="PANTHER" id="PTHR45712:SF22">
    <property type="entry name" value="INSULIN-LIKE GROWTH FACTOR-BINDING PROTEIN COMPLEX ACID LABILE SUBUNIT"/>
    <property type="match status" value="1"/>
</dbReference>
<dbReference type="AlphaFoldDB" id="A0A2J7PT83"/>
<dbReference type="InterPro" id="IPR001611">
    <property type="entry name" value="Leu-rich_rpt"/>
</dbReference>
<dbReference type="SMART" id="SM00369">
    <property type="entry name" value="LRR_TYP"/>
    <property type="match status" value="25"/>
</dbReference>
<comment type="subcellular location">
    <subcellularLocation>
        <location evidence="1">Cell membrane</location>
    </subcellularLocation>
</comment>
<evidence type="ECO:0000256" key="1">
    <source>
        <dbReference type="ARBA" id="ARBA00004236"/>
    </source>
</evidence>